<evidence type="ECO:0000256" key="8">
    <source>
        <dbReference type="SAM" id="MobiDB-lite"/>
    </source>
</evidence>
<dbReference type="PANTHER" id="PTHR24006:SF687">
    <property type="entry name" value="UBIQUITIN CARBOXYL-TERMINAL HYDROLASE 10"/>
    <property type="match status" value="1"/>
</dbReference>
<keyword evidence="6" id="KW-0378">Hydrolase</keyword>
<reference evidence="10 11" key="1">
    <citation type="submission" date="2024-08" db="EMBL/GenBank/DDBJ databases">
        <authorList>
            <person name="Cucini C."/>
            <person name="Frati F."/>
        </authorList>
    </citation>
    <scope>NUCLEOTIDE SEQUENCE [LARGE SCALE GENOMIC DNA]</scope>
</reference>
<evidence type="ECO:0000313" key="10">
    <source>
        <dbReference type="EMBL" id="CAL8096853.1"/>
    </source>
</evidence>
<keyword evidence="4" id="KW-0645">Protease</keyword>
<organism evidence="10 11">
    <name type="scientific">Orchesella dallaii</name>
    <dbReference type="NCBI Taxonomy" id="48710"/>
    <lineage>
        <taxon>Eukaryota</taxon>
        <taxon>Metazoa</taxon>
        <taxon>Ecdysozoa</taxon>
        <taxon>Arthropoda</taxon>
        <taxon>Hexapoda</taxon>
        <taxon>Collembola</taxon>
        <taxon>Entomobryomorpha</taxon>
        <taxon>Entomobryoidea</taxon>
        <taxon>Orchesellidae</taxon>
        <taxon>Orchesellinae</taxon>
        <taxon>Orchesella</taxon>
    </lineage>
</organism>
<evidence type="ECO:0000256" key="7">
    <source>
        <dbReference type="ARBA" id="ARBA00022807"/>
    </source>
</evidence>
<dbReference type="InterPro" id="IPR018200">
    <property type="entry name" value="USP_CS"/>
</dbReference>
<keyword evidence="11" id="KW-1185">Reference proteome</keyword>
<evidence type="ECO:0000256" key="1">
    <source>
        <dbReference type="ARBA" id="ARBA00000707"/>
    </source>
</evidence>
<dbReference type="PROSITE" id="PS00972">
    <property type="entry name" value="USP_1"/>
    <property type="match status" value="1"/>
</dbReference>
<dbReference type="PANTHER" id="PTHR24006">
    <property type="entry name" value="UBIQUITIN CARBOXYL-TERMINAL HYDROLASE"/>
    <property type="match status" value="1"/>
</dbReference>
<dbReference type="Pfam" id="PF00443">
    <property type="entry name" value="UCH"/>
    <property type="match status" value="1"/>
</dbReference>
<feature type="region of interest" description="Disordered" evidence="8">
    <location>
        <begin position="671"/>
        <end position="789"/>
    </location>
</feature>
<accession>A0ABP1QD96</accession>
<dbReference type="EC" id="3.4.19.12" evidence="3"/>
<protein>
    <recommendedName>
        <fullName evidence="3">ubiquitinyl hydrolase 1</fullName>
        <ecNumber evidence="3">3.4.19.12</ecNumber>
    </recommendedName>
</protein>
<feature type="compositionally biased region" description="Low complexity" evidence="8">
    <location>
        <begin position="721"/>
        <end position="748"/>
    </location>
</feature>
<evidence type="ECO:0000256" key="5">
    <source>
        <dbReference type="ARBA" id="ARBA00022786"/>
    </source>
</evidence>
<feature type="region of interest" description="Disordered" evidence="8">
    <location>
        <begin position="438"/>
        <end position="466"/>
    </location>
</feature>
<feature type="region of interest" description="Disordered" evidence="8">
    <location>
        <begin position="286"/>
        <end position="343"/>
    </location>
</feature>
<feature type="compositionally biased region" description="Low complexity" evidence="8">
    <location>
        <begin position="678"/>
        <end position="698"/>
    </location>
</feature>
<dbReference type="InterPro" id="IPR028889">
    <property type="entry name" value="USP"/>
</dbReference>
<evidence type="ECO:0000313" key="11">
    <source>
        <dbReference type="Proteomes" id="UP001642540"/>
    </source>
</evidence>
<evidence type="ECO:0000256" key="6">
    <source>
        <dbReference type="ARBA" id="ARBA00022801"/>
    </source>
</evidence>
<dbReference type="CDD" id="cd02257">
    <property type="entry name" value="Peptidase_C19"/>
    <property type="match status" value="1"/>
</dbReference>
<dbReference type="Gene3D" id="3.90.70.10">
    <property type="entry name" value="Cysteine proteinases"/>
    <property type="match status" value="1"/>
</dbReference>
<dbReference type="PROSITE" id="PS00973">
    <property type="entry name" value="USP_2"/>
    <property type="match status" value="1"/>
</dbReference>
<comment type="similarity">
    <text evidence="2">Belongs to the peptidase C19 family. USP10 subfamily.</text>
</comment>
<dbReference type="PROSITE" id="PS50235">
    <property type="entry name" value="USP_3"/>
    <property type="match status" value="1"/>
</dbReference>
<dbReference type="SUPFAM" id="SSF54001">
    <property type="entry name" value="Cysteine proteinases"/>
    <property type="match status" value="1"/>
</dbReference>
<comment type="catalytic activity">
    <reaction evidence="1">
        <text>Thiol-dependent hydrolysis of ester, thioester, amide, peptide and isopeptide bonds formed by the C-terminal Gly of ubiquitin (a 76-residue protein attached to proteins as an intracellular targeting signal).</text>
        <dbReference type="EC" id="3.4.19.12"/>
    </reaction>
</comment>
<feature type="compositionally biased region" description="Polar residues" evidence="8">
    <location>
        <begin position="1000"/>
        <end position="1013"/>
    </location>
</feature>
<gene>
    <name evidence="10" type="ORF">ODALV1_LOCUS9469</name>
</gene>
<evidence type="ECO:0000256" key="4">
    <source>
        <dbReference type="ARBA" id="ARBA00022670"/>
    </source>
</evidence>
<evidence type="ECO:0000256" key="3">
    <source>
        <dbReference type="ARBA" id="ARBA00012759"/>
    </source>
</evidence>
<dbReference type="EMBL" id="CAXLJM020000028">
    <property type="protein sequence ID" value="CAL8096853.1"/>
    <property type="molecule type" value="Genomic_DNA"/>
</dbReference>
<evidence type="ECO:0000259" key="9">
    <source>
        <dbReference type="PROSITE" id="PS50235"/>
    </source>
</evidence>
<dbReference type="InterPro" id="IPR050164">
    <property type="entry name" value="Peptidase_C19"/>
</dbReference>
<comment type="caution">
    <text evidence="10">The sequence shown here is derived from an EMBL/GenBank/DDBJ whole genome shotgun (WGS) entry which is preliminary data.</text>
</comment>
<feature type="domain" description="USP" evidence="9">
    <location>
        <begin position="863"/>
        <end position="1257"/>
    </location>
</feature>
<feature type="region of interest" description="Disordered" evidence="8">
    <location>
        <begin position="630"/>
        <end position="656"/>
    </location>
</feature>
<feature type="region of interest" description="Disordered" evidence="8">
    <location>
        <begin position="996"/>
        <end position="1030"/>
    </location>
</feature>
<name>A0ABP1QD96_9HEXA</name>
<dbReference type="Proteomes" id="UP001642540">
    <property type="component" value="Unassembled WGS sequence"/>
</dbReference>
<dbReference type="InterPro" id="IPR001394">
    <property type="entry name" value="Peptidase_C19_UCH"/>
</dbReference>
<sequence>MSELRDVKDEATTQNRGIVESLGSDCNRDVKLKQQNLFAKKYDGFSDTFVSANMNDVNYGSFPDEGSTSGTSFIPSLSVVNNSQVHELRFFNLEGVSQAEKDILQDIIHNSQWYSDTLFCFMRRSPSPGDPSVESIDRCLTETGIDVEGDGIPEVSGDPDNVLGHIPDDNPHIQNGPVVEIPQSHMTPIDDGLSNVITQGVPPTSIRPFYPSQPHLAVSTTGPGQTIPPTSVQIPVSGTQMVMYPQQMQQLMQTGHAGYPMPVGYPPLHYGYPQHGGQPHVTYVSPSGEPISPESVHMGPPPSHKGHHDGHHGMPHTSTSGPGGSGGYAKPRNHRRENVKQQQQQPYYYQSYGYATQMPYHSHQQLAQNVTGSPIIMQAPGNIYPYHQQPHPSMYSQNTAVGSDMEHHQSNIGMPQSLAHIGGEMTQYAQHHHVPHMYHHSPTHSGNRGGSYPQQSIRGGNVIPPPVEQPPNVTADSQSDLDSEKIVEADVSQSTPISVVNHSQRDGFVAATPDLDNSQKKSLLSDASVETPETVRQLVPGVNEIEVLPIIDRNVESLTEPNRDNEVVVSVITATSPSLTPADNKRSNNVKSGAIGGDVVSVVDIQAKAFSSEDQEKAHETSAHAINGEIKNIKPSTGKGIPRDKSSAEPVPLTKKEVEIRQPGNTIAKLIETKSKPVNANNSRSVNVVSNPSVVSTSQKDVSSDTKLESESGGGEFPQLSPNNVSSNSNTVSSGSANFSNSSRNAGAPAKGRSWASIASAKSQMTASDGANLNNKRAPSIHGLDQGGGDGYSVSGSSRLCGEQCSTSCVPSSHSERGLAKSDVEFVTNSSAITDENDPVALALGEFLRNYTLDHHSIALTPRGLCNQGNYCYINATLQSLLACPPLVNLFRAMGEILNRKPCRATPIIQNVFELVSEFEPLLRGNANKKDRMKDVFNVGANLEPIGIRKCLGHLDGSTFKVEGRQEDAEEFLSHLLNGLHDEMLKVMKWAEQSKERSSGKLNVTPNTTQGLGATNGGDEGVSVSGDEDDDQWQVMGAKNKSCLTRKTTVSKTPVSEAFLGQMCYLYRVSSTGSNKSATLQPFYTLQLDIQNDGIRSVRDALEAISAKEEVSGMLSSNGVEMEAWRQLSLEELPVVLILHLKRFVYEKNGNKIRKIDKKLDFGIDLEIGKDLLSVNAKSKYNIRQRQYKLFGVVYHDGEEAHKGHYIADCFHASGGSMWGQCGWLRFDDTAVKQIPESMMLNPQPPRVPYLLYYRRADTLLSHVTQQQHKKDRP</sequence>
<proteinExistence type="inferred from homology"/>
<evidence type="ECO:0000256" key="2">
    <source>
        <dbReference type="ARBA" id="ARBA00005427"/>
    </source>
</evidence>
<feature type="compositionally biased region" description="Basic residues" evidence="8">
    <location>
        <begin position="304"/>
        <end position="314"/>
    </location>
</feature>
<dbReference type="InterPro" id="IPR038765">
    <property type="entry name" value="Papain-like_cys_pep_sf"/>
</dbReference>
<keyword evidence="7" id="KW-0788">Thiol protease</keyword>
<keyword evidence="5" id="KW-0833">Ubl conjugation pathway</keyword>
<feature type="compositionally biased region" description="Polar residues" evidence="8">
    <location>
        <begin position="760"/>
        <end position="777"/>
    </location>
</feature>